<dbReference type="AlphaFoldDB" id="A0A8X6TQF9"/>
<dbReference type="Proteomes" id="UP000887013">
    <property type="component" value="Unassembled WGS sequence"/>
</dbReference>
<proteinExistence type="predicted"/>
<gene>
    <name evidence="1" type="ORF">NPIL_697191</name>
</gene>
<evidence type="ECO:0000313" key="2">
    <source>
        <dbReference type="Proteomes" id="UP000887013"/>
    </source>
</evidence>
<protein>
    <submittedName>
        <fullName evidence="1">Uncharacterized protein</fullName>
    </submittedName>
</protein>
<comment type="caution">
    <text evidence="1">The sequence shown here is derived from an EMBL/GenBank/DDBJ whole genome shotgun (WGS) entry which is preliminary data.</text>
</comment>
<sequence>MDQPLGSKSSETLVESNGYESLSVLRTQKLCILIVPSNLVRVSVAHWEFCSGKAYVIAISKMNSDVPVYDYANWIDKITGTVQKL</sequence>
<evidence type="ECO:0000313" key="1">
    <source>
        <dbReference type="EMBL" id="GFT44801.1"/>
    </source>
</evidence>
<accession>A0A8X6TQF9</accession>
<name>A0A8X6TQF9_NEPPI</name>
<organism evidence="1 2">
    <name type="scientific">Nephila pilipes</name>
    <name type="common">Giant wood spider</name>
    <name type="synonym">Nephila maculata</name>
    <dbReference type="NCBI Taxonomy" id="299642"/>
    <lineage>
        <taxon>Eukaryota</taxon>
        <taxon>Metazoa</taxon>
        <taxon>Ecdysozoa</taxon>
        <taxon>Arthropoda</taxon>
        <taxon>Chelicerata</taxon>
        <taxon>Arachnida</taxon>
        <taxon>Araneae</taxon>
        <taxon>Araneomorphae</taxon>
        <taxon>Entelegynae</taxon>
        <taxon>Araneoidea</taxon>
        <taxon>Nephilidae</taxon>
        <taxon>Nephila</taxon>
    </lineage>
</organism>
<keyword evidence="2" id="KW-1185">Reference proteome</keyword>
<dbReference type="EMBL" id="BMAW01015625">
    <property type="protein sequence ID" value="GFT44801.1"/>
    <property type="molecule type" value="Genomic_DNA"/>
</dbReference>
<reference evidence="1" key="1">
    <citation type="submission" date="2020-08" db="EMBL/GenBank/DDBJ databases">
        <title>Multicomponent nature underlies the extraordinary mechanical properties of spider dragline silk.</title>
        <authorList>
            <person name="Kono N."/>
            <person name="Nakamura H."/>
            <person name="Mori M."/>
            <person name="Yoshida Y."/>
            <person name="Ohtoshi R."/>
            <person name="Malay A.D."/>
            <person name="Moran D.A.P."/>
            <person name="Tomita M."/>
            <person name="Numata K."/>
            <person name="Arakawa K."/>
        </authorList>
    </citation>
    <scope>NUCLEOTIDE SEQUENCE</scope>
</reference>